<name>A0A2Z7AMG5_9LAMI</name>
<evidence type="ECO:0000313" key="1">
    <source>
        <dbReference type="EMBL" id="KZV20304.1"/>
    </source>
</evidence>
<keyword evidence="2" id="KW-1185">Reference proteome</keyword>
<reference evidence="1 2" key="1">
    <citation type="journal article" date="2015" name="Proc. Natl. Acad. Sci. U.S.A.">
        <title>The resurrection genome of Boea hygrometrica: A blueprint for survival of dehydration.</title>
        <authorList>
            <person name="Xiao L."/>
            <person name="Yang G."/>
            <person name="Zhang L."/>
            <person name="Yang X."/>
            <person name="Zhao S."/>
            <person name="Ji Z."/>
            <person name="Zhou Q."/>
            <person name="Hu M."/>
            <person name="Wang Y."/>
            <person name="Chen M."/>
            <person name="Xu Y."/>
            <person name="Jin H."/>
            <person name="Xiao X."/>
            <person name="Hu G."/>
            <person name="Bao F."/>
            <person name="Hu Y."/>
            <person name="Wan P."/>
            <person name="Li L."/>
            <person name="Deng X."/>
            <person name="Kuang T."/>
            <person name="Xiang C."/>
            <person name="Zhu J.K."/>
            <person name="Oliver M.J."/>
            <person name="He Y."/>
        </authorList>
    </citation>
    <scope>NUCLEOTIDE SEQUENCE [LARGE SCALE GENOMIC DNA]</scope>
    <source>
        <strain evidence="2">cv. XS01</strain>
    </source>
</reference>
<dbReference type="Proteomes" id="UP000250235">
    <property type="component" value="Unassembled WGS sequence"/>
</dbReference>
<organism evidence="1 2">
    <name type="scientific">Dorcoceras hygrometricum</name>
    <dbReference type="NCBI Taxonomy" id="472368"/>
    <lineage>
        <taxon>Eukaryota</taxon>
        <taxon>Viridiplantae</taxon>
        <taxon>Streptophyta</taxon>
        <taxon>Embryophyta</taxon>
        <taxon>Tracheophyta</taxon>
        <taxon>Spermatophyta</taxon>
        <taxon>Magnoliopsida</taxon>
        <taxon>eudicotyledons</taxon>
        <taxon>Gunneridae</taxon>
        <taxon>Pentapetalae</taxon>
        <taxon>asterids</taxon>
        <taxon>lamiids</taxon>
        <taxon>Lamiales</taxon>
        <taxon>Gesneriaceae</taxon>
        <taxon>Didymocarpoideae</taxon>
        <taxon>Trichosporeae</taxon>
        <taxon>Loxocarpinae</taxon>
        <taxon>Dorcoceras</taxon>
    </lineage>
</organism>
<accession>A0A2Z7AMG5</accession>
<dbReference type="AlphaFoldDB" id="A0A2Z7AMG5"/>
<proteinExistence type="predicted"/>
<protein>
    <submittedName>
        <fullName evidence="1">Uncharacterized protein</fullName>
    </submittedName>
</protein>
<dbReference type="OrthoDB" id="1839301at2759"/>
<dbReference type="EMBL" id="KV015829">
    <property type="protein sequence ID" value="KZV20304.1"/>
    <property type="molecule type" value="Genomic_DNA"/>
</dbReference>
<sequence length="182" mass="20093">MAASLIQNALHVNFDSVLSISDEGMVSVFKTLESSGLRGFLGCSPDIYDQDLVNFFENAVVQWDSVISSVQGKFVEISKELFAGSFELPSEGMTFVDELSKDLKNEARKAFSSTGEPIKTSCRKKEMKIKFRLLNDILAKTVTAKAGSFDAVAHEHFLLVTAIHGVIKSIGEDSCSTFLRRW</sequence>
<gene>
    <name evidence="1" type="ORF">F511_42879</name>
</gene>
<evidence type="ECO:0000313" key="2">
    <source>
        <dbReference type="Proteomes" id="UP000250235"/>
    </source>
</evidence>